<dbReference type="GO" id="GO:0016020">
    <property type="term" value="C:membrane"/>
    <property type="evidence" value="ECO:0007669"/>
    <property type="project" value="UniProtKB-SubCell"/>
</dbReference>
<feature type="transmembrane region" description="Helical" evidence="6">
    <location>
        <begin position="450"/>
        <end position="472"/>
    </location>
</feature>
<dbReference type="Gene3D" id="1.20.1740.10">
    <property type="entry name" value="Amino acid/polyamine transporter I"/>
    <property type="match status" value="1"/>
</dbReference>
<evidence type="ECO:0000259" key="7">
    <source>
        <dbReference type="Pfam" id="PF13906"/>
    </source>
</evidence>
<sequence length="633" mass="69928">MRQKFIALFSEVQQYKDSFNAQWYPTTLYNGSSATFSPLPIVHAPPVATVLAPVVASLSLIPQDIDTIPRRLRKRMLATWTPEQEFNQVRQRSGTDMKRKLKWYDLVALGVGGMLGVGVFVTTGSVALHHSGPSVFISYIIAGISALLSSLCYTEFAVQVPVAGGAFSYLRLTFGEFLGYFAGANILMEYVFSNAAVARSFTEYLSITFGENDPNAWRVEFHGLPKDYNMLDFPAVALILLLTLCLCHSTKESSVLNLIMTVFHVIFFGFIIIAGYCNGSAKNLVNPKGLAPFGVRGVLDGTAIVYFSYIGYDSASTMAEEVKDPFKSLPIGIVGSVLITTLLYCLMAVSLCMMVPYNKISEKASYSMAFLKIGWSWASNLVGAGASLGIVASLLVAMLGQARYLCVIGRARLVPSWLAKVHPSTGTPLNATVFLGVCTASIALFTELDIIIELISIGTLMVFYMVANALIYRRYVITSHTPPLHTLLFLFLLSLSALCFSIVWKFKQQWWGLLFFGAFMITITAFFQHVVPNTTTLSQHWSVPFMPWPPAMSIFLNVFLMTTLKVLSFQRFAIWACLITIFYVLYGVHSTYEAEEIEIMALGVGVVHVASDDHHQVNSSAHNLQSKVEIQVH</sequence>
<feature type="transmembrane region" description="Helical" evidence="6">
    <location>
        <begin position="228"/>
        <end position="247"/>
    </location>
</feature>
<organism evidence="8 9">
    <name type="scientific">Flemingia macrophylla</name>
    <dbReference type="NCBI Taxonomy" id="520843"/>
    <lineage>
        <taxon>Eukaryota</taxon>
        <taxon>Viridiplantae</taxon>
        <taxon>Streptophyta</taxon>
        <taxon>Embryophyta</taxon>
        <taxon>Tracheophyta</taxon>
        <taxon>Spermatophyta</taxon>
        <taxon>Magnoliopsida</taxon>
        <taxon>eudicotyledons</taxon>
        <taxon>Gunneridae</taxon>
        <taxon>Pentapetalae</taxon>
        <taxon>rosids</taxon>
        <taxon>fabids</taxon>
        <taxon>Fabales</taxon>
        <taxon>Fabaceae</taxon>
        <taxon>Papilionoideae</taxon>
        <taxon>50 kb inversion clade</taxon>
        <taxon>NPAAA clade</taxon>
        <taxon>indigoferoid/millettioid clade</taxon>
        <taxon>Phaseoleae</taxon>
        <taxon>Flemingia</taxon>
    </lineage>
</organism>
<dbReference type="AlphaFoldDB" id="A0ABD1LHG6"/>
<feature type="transmembrane region" description="Helical" evidence="6">
    <location>
        <begin position="421"/>
        <end position="444"/>
    </location>
</feature>
<dbReference type="PANTHER" id="PTHR43243">
    <property type="entry name" value="INNER MEMBRANE TRANSPORTER YGJI-RELATED"/>
    <property type="match status" value="1"/>
</dbReference>
<feature type="transmembrane region" description="Helical" evidence="6">
    <location>
        <begin position="543"/>
        <end position="560"/>
    </location>
</feature>
<feature type="transmembrane region" description="Helical" evidence="6">
    <location>
        <begin position="254"/>
        <end position="273"/>
    </location>
</feature>
<feature type="transmembrane region" description="Helical" evidence="6">
    <location>
        <begin position="510"/>
        <end position="531"/>
    </location>
</feature>
<feature type="transmembrane region" description="Helical" evidence="6">
    <location>
        <begin position="572"/>
        <end position="592"/>
    </location>
</feature>
<evidence type="ECO:0000256" key="2">
    <source>
        <dbReference type="ARBA" id="ARBA00008572"/>
    </source>
</evidence>
<evidence type="ECO:0000256" key="1">
    <source>
        <dbReference type="ARBA" id="ARBA00004141"/>
    </source>
</evidence>
<proteinExistence type="inferred from homology"/>
<keyword evidence="9" id="KW-1185">Reference proteome</keyword>
<keyword evidence="5 6" id="KW-0472">Membrane</keyword>
<feature type="transmembrane region" description="Helical" evidence="6">
    <location>
        <begin position="106"/>
        <end position="130"/>
    </location>
</feature>
<accession>A0ABD1LHG6</accession>
<dbReference type="Pfam" id="PF13906">
    <property type="entry name" value="AA_permease_C"/>
    <property type="match status" value="1"/>
</dbReference>
<name>A0ABD1LHG6_9FABA</name>
<protein>
    <recommendedName>
        <fullName evidence="7">Cationic amino acid transporter C-terminal domain-containing protein</fullName>
    </recommendedName>
</protein>
<dbReference type="EMBL" id="JBGMDY010000009">
    <property type="protein sequence ID" value="KAL2322979.1"/>
    <property type="molecule type" value="Genomic_DNA"/>
</dbReference>
<feature type="transmembrane region" description="Helical" evidence="6">
    <location>
        <begin position="333"/>
        <end position="357"/>
    </location>
</feature>
<feature type="domain" description="Cationic amino acid transporter C-terminal" evidence="7">
    <location>
        <begin position="541"/>
        <end position="590"/>
    </location>
</feature>
<dbReference type="Proteomes" id="UP001603857">
    <property type="component" value="Unassembled WGS sequence"/>
</dbReference>
<reference evidence="8 9" key="1">
    <citation type="submission" date="2024-08" db="EMBL/GenBank/DDBJ databases">
        <title>Insights into the chromosomal genome structure of Flemingia macrophylla.</title>
        <authorList>
            <person name="Ding Y."/>
            <person name="Zhao Y."/>
            <person name="Bi W."/>
            <person name="Wu M."/>
            <person name="Zhao G."/>
            <person name="Gong Y."/>
            <person name="Li W."/>
            <person name="Zhang P."/>
        </authorList>
    </citation>
    <scope>NUCLEOTIDE SEQUENCE [LARGE SCALE GENOMIC DNA]</scope>
    <source>
        <strain evidence="8">DYQJB</strain>
        <tissue evidence="8">Leaf</tissue>
    </source>
</reference>
<feature type="transmembrane region" description="Helical" evidence="6">
    <location>
        <begin position="484"/>
        <end position="504"/>
    </location>
</feature>
<dbReference type="Pfam" id="PF13520">
    <property type="entry name" value="AA_permease_2"/>
    <property type="match status" value="1"/>
</dbReference>
<dbReference type="PANTHER" id="PTHR43243:SF3">
    <property type="entry name" value="OS04G0543600 PROTEIN"/>
    <property type="match status" value="1"/>
</dbReference>
<evidence type="ECO:0000313" key="9">
    <source>
        <dbReference type="Proteomes" id="UP001603857"/>
    </source>
</evidence>
<evidence type="ECO:0000256" key="5">
    <source>
        <dbReference type="ARBA" id="ARBA00023136"/>
    </source>
</evidence>
<comment type="caution">
    <text evidence="8">The sequence shown here is derived from an EMBL/GenBank/DDBJ whole genome shotgun (WGS) entry which is preliminary data.</text>
</comment>
<gene>
    <name evidence="8" type="ORF">Fmac_027358</name>
</gene>
<comment type="subcellular location">
    <subcellularLocation>
        <location evidence="1">Membrane</location>
        <topology evidence="1">Multi-pass membrane protein</topology>
    </subcellularLocation>
</comment>
<keyword evidence="3 6" id="KW-0812">Transmembrane</keyword>
<evidence type="ECO:0000256" key="6">
    <source>
        <dbReference type="SAM" id="Phobius"/>
    </source>
</evidence>
<evidence type="ECO:0000256" key="3">
    <source>
        <dbReference type="ARBA" id="ARBA00022692"/>
    </source>
</evidence>
<feature type="transmembrane region" description="Helical" evidence="6">
    <location>
        <begin position="136"/>
        <end position="156"/>
    </location>
</feature>
<feature type="transmembrane region" description="Helical" evidence="6">
    <location>
        <begin position="377"/>
        <end position="400"/>
    </location>
</feature>
<comment type="similarity">
    <text evidence="2">Belongs to the amino acid-polyamine-organocation (APC) superfamily. Cationic amino acid transporter (CAT) (TC 2.A.3.3) family.</text>
</comment>
<keyword evidence="4 6" id="KW-1133">Transmembrane helix</keyword>
<evidence type="ECO:0000256" key="4">
    <source>
        <dbReference type="ARBA" id="ARBA00022989"/>
    </source>
</evidence>
<dbReference type="InterPro" id="IPR002293">
    <property type="entry name" value="AA/rel_permease1"/>
</dbReference>
<feature type="transmembrane region" description="Helical" evidence="6">
    <location>
        <begin position="177"/>
        <end position="197"/>
    </location>
</feature>
<dbReference type="InterPro" id="IPR029485">
    <property type="entry name" value="CAT_C"/>
</dbReference>
<evidence type="ECO:0000313" key="8">
    <source>
        <dbReference type="EMBL" id="KAL2322979.1"/>
    </source>
</evidence>